<dbReference type="InterPro" id="IPR004839">
    <property type="entry name" value="Aminotransferase_I/II_large"/>
</dbReference>
<dbReference type="Proteomes" id="UP000286208">
    <property type="component" value="Unassembled WGS sequence"/>
</dbReference>
<sequence>MPRTRPASTLHVHLNLPDDGEPLRRRIAAAIVAALRDGHLDAGDLLPATRALATELGVGRGAVVDAYDELAAAGYVVTRPGAGTRVATGAAGAARAGVRPHVAAPDTVPATTPTATRPATFDLSPGYPDTDLVSPRDWRSSWRATISGDLPNEAPSPDLHLRLRSALADHLRRTRGIVASADEIVIVPGVLSALRTLVAAADLAGRPVAFEDPGYARARRVLEAGGVRVRAVPVDGDGLDPDSLRPTDAAVYCTPAHQYPMGGRMSVDRRARLIASSADAGRLVVEDDYDGEFRYGVAALPALRSVDGGRDTVAYLGTASKIISPSLRLAWMVPPAPLLPRVREALEISGETVSAVTTDAFARFIESGSLTRHLARAARTYTARRQAFVDALRRHHPDVALAGVEAGLHLAVHLPDGIDDAGLAHEIGRRGAIVRGLDAYRAGDAGPRGLLCGYARLPESQADAVARLIADVIRERVGTVTDPARSRVHGPGLAR</sequence>
<dbReference type="InterPro" id="IPR000524">
    <property type="entry name" value="Tscrpt_reg_HTH_GntR"/>
</dbReference>
<dbReference type="SUPFAM" id="SSF46785">
    <property type="entry name" value="Winged helix' DNA-binding domain"/>
    <property type="match status" value="1"/>
</dbReference>
<keyword evidence="3" id="KW-0805">Transcription regulation</keyword>
<keyword evidence="8" id="KW-0032">Aminotransferase</keyword>
<evidence type="ECO:0000256" key="5">
    <source>
        <dbReference type="ARBA" id="ARBA00023163"/>
    </source>
</evidence>
<keyword evidence="4" id="KW-0238">DNA-binding</keyword>
<dbReference type="OrthoDB" id="199743at2"/>
<evidence type="ECO:0000259" key="7">
    <source>
        <dbReference type="PROSITE" id="PS50949"/>
    </source>
</evidence>
<dbReference type="EMBL" id="RKLP01000001">
    <property type="protein sequence ID" value="RVW11192.1"/>
    <property type="molecule type" value="Genomic_DNA"/>
</dbReference>
<comment type="caution">
    <text evidence="8">The sequence shown here is derived from an EMBL/GenBank/DDBJ whole genome shotgun (WGS) entry which is preliminary data.</text>
</comment>
<dbReference type="CDD" id="cd07377">
    <property type="entry name" value="WHTH_GntR"/>
    <property type="match status" value="1"/>
</dbReference>
<feature type="region of interest" description="Disordered" evidence="6">
    <location>
        <begin position="104"/>
        <end position="126"/>
    </location>
</feature>
<evidence type="ECO:0000313" key="9">
    <source>
        <dbReference type="Proteomes" id="UP000286208"/>
    </source>
</evidence>
<dbReference type="GO" id="GO:0003677">
    <property type="term" value="F:DNA binding"/>
    <property type="evidence" value="ECO:0007669"/>
    <property type="project" value="UniProtKB-KW"/>
</dbReference>
<dbReference type="InterPro" id="IPR036390">
    <property type="entry name" value="WH_DNA-bd_sf"/>
</dbReference>
<accession>A0A438BJK1</accession>
<name>A0A438BJK1_9NOCA</name>
<dbReference type="GO" id="GO:0008483">
    <property type="term" value="F:transaminase activity"/>
    <property type="evidence" value="ECO:0007669"/>
    <property type="project" value="UniProtKB-KW"/>
</dbReference>
<organism evidence="8 9">
    <name type="scientific">Prescottella agglutinans</name>
    <dbReference type="NCBI Taxonomy" id="1644129"/>
    <lineage>
        <taxon>Bacteria</taxon>
        <taxon>Bacillati</taxon>
        <taxon>Actinomycetota</taxon>
        <taxon>Actinomycetes</taxon>
        <taxon>Mycobacteriales</taxon>
        <taxon>Nocardiaceae</taxon>
        <taxon>Prescottella</taxon>
    </lineage>
</organism>
<evidence type="ECO:0000256" key="1">
    <source>
        <dbReference type="ARBA" id="ARBA00005384"/>
    </source>
</evidence>
<keyword evidence="5" id="KW-0804">Transcription</keyword>
<evidence type="ECO:0000256" key="4">
    <source>
        <dbReference type="ARBA" id="ARBA00023125"/>
    </source>
</evidence>
<comment type="similarity">
    <text evidence="1">In the C-terminal section; belongs to the class-I pyridoxal-phosphate-dependent aminotransferase family.</text>
</comment>
<dbReference type="InterPro" id="IPR015424">
    <property type="entry name" value="PyrdxlP-dep_Trfase"/>
</dbReference>
<dbReference type="PANTHER" id="PTHR46577:SF1">
    <property type="entry name" value="HTH-TYPE TRANSCRIPTIONAL REGULATORY PROTEIN GABR"/>
    <property type="match status" value="1"/>
</dbReference>
<dbReference type="RefSeq" id="WP_127914301.1">
    <property type="nucleotide sequence ID" value="NZ_RKLP01000001.1"/>
</dbReference>
<dbReference type="GO" id="GO:0003700">
    <property type="term" value="F:DNA-binding transcription factor activity"/>
    <property type="evidence" value="ECO:0007669"/>
    <property type="project" value="InterPro"/>
</dbReference>
<reference evidence="8 9" key="1">
    <citation type="submission" date="2018-11" db="EMBL/GenBank/DDBJ databases">
        <title>Rhodococcus spongicola sp. nov. and Rhodococcus xishaensis sp. nov. from marine sponges.</title>
        <authorList>
            <person name="Li L."/>
            <person name="Lin H.W."/>
        </authorList>
    </citation>
    <scope>NUCLEOTIDE SEQUENCE [LARGE SCALE GENOMIC DNA]</scope>
    <source>
        <strain evidence="8 9">CCTCC AB2014297</strain>
    </source>
</reference>
<keyword evidence="9" id="KW-1185">Reference proteome</keyword>
<dbReference type="SMART" id="SM00345">
    <property type="entry name" value="HTH_GNTR"/>
    <property type="match status" value="1"/>
</dbReference>
<feature type="compositionally biased region" description="Low complexity" evidence="6">
    <location>
        <begin position="104"/>
        <end position="120"/>
    </location>
</feature>
<gene>
    <name evidence="8" type="ORF">EGT67_01715</name>
</gene>
<evidence type="ECO:0000256" key="3">
    <source>
        <dbReference type="ARBA" id="ARBA00023015"/>
    </source>
</evidence>
<evidence type="ECO:0000256" key="2">
    <source>
        <dbReference type="ARBA" id="ARBA00022898"/>
    </source>
</evidence>
<keyword evidence="8" id="KW-0808">Transferase</keyword>
<dbReference type="AlphaFoldDB" id="A0A438BJK1"/>
<dbReference type="PROSITE" id="PS50949">
    <property type="entry name" value="HTH_GNTR"/>
    <property type="match status" value="1"/>
</dbReference>
<dbReference type="GO" id="GO:0030170">
    <property type="term" value="F:pyridoxal phosphate binding"/>
    <property type="evidence" value="ECO:0007669"/>
    <property type="project" value="InterPro"/>
</dbReference>
<dbReference type="PANTHER" id="PTHR46577">
    <property type="entry name" value="HTH-TYPE TRANSCRIPTIONAL REGULATORY PROTEIN GABR"/>
    <property type="match status" value="1"/>
</dbReference>
<dbReference type="Pfam" id="PF00392">
    <property type="entry name" value="GntR"/>
    <property type="match status" value="1"/>
</dbReference>
<dbReference type="InterPro" id="IPR036388">
    <property type="entry name" value="WH-like_DNA-bd_sf"/>
</dbReference>
<protein>
    <submittedName>
        <fullName evidence="8">PLP-dependent aminotransferase family protein</fullName>
    </submittedName>
</protein>
<dbReference type="Gene3D" id="3.40.640.10">
    <property type="entry name" value="Type I PLP-dependent aspartate aminotransferase-like (Major domain)"/>
    <property type="match status" value="1"/>
</dbReference>
<feature type="domain" description="HTH gntR-type" evidence="7">
    <location>
        <begin position="21"/>
        <end position="89"/>
    </location>
</feature>
<dbReference type="Pfam" id="PF00155">
    <property type="entry name" value="Aminotran_1_2"/>
    <property type="match status" value="1"/>
</dbReference>
<dbReference type="CDD" id="cd00609">
    <property type="entry name" value="AAT_like"/>
    <property type="match status" value="1"/>
</dbReference>
<dbReference type="InterPro" id="IPR051446">
    <property type="entry name" value="HTH_trans_reg/aminotransferase"/>
</dbReference>
<dbReference type="Gene3D" id="1.10.10.10">
    <property type="entry name" value="Winged helix-like DNA-binding domain superfamily/Winged helix DNA-binding domain"/>
    <property type="match status" value="1"/>
</dbReference>
<evidence type="ECO:0000256" key="6">
    <source>
        <dbReference type="SAM" id="MobiDB-lite"/>
    </source>
</evidence>
<dbReference type="SUPFAM" id="SSF53383">
    <property type="entry name" value="PLP-dependent transferases"/>
    <property type="match status" value="1"/>
</dbReference>
<evidence type="ECO:0000313" key="8">
    <source>
        <dbReference type="EMBL" id="RVW11192.1"/>
    </source>
</evidence>
<keyword evidence="2" id="KW-0663">Pyridoxal phosphate</keyword>
<dbReference type="InterPro" id="IPR015421">
    <property type="entry name" value="PyrdxlP-dep_Trfase_major"/>
</dbReference>
<proteinExistence type="inferred from homology"/>